<dbReference type="EMBL" id="NHRY01000272">
    <property type="protein sequence ID" value="PPQ26256.1"/>
    <property type="molecule type" value="Genomic_DNA"/>
</dbReference>
<dbReference type="InterPro" id="IPR025455">
    <property type="entry name" value="DUF4276"/>
</dbReference>
<accession>A0A2S6MV68</accession>
<sequence>MPATHLELLVEEPSMEAFLGEMLPKMLQGRATFAIRAFQGKHDLLRKLEQRLRGYAHWLPESSRIIVLLDRDDDDCHRLKQAMEQAASLSGLSTRSMAGRSGWRVANRIAVEELEAWFFGDWAAVHAAYPRVSATVPAQAAYRNPDAIKGGTWEAFERVLKAAGYFNLGLRKVEAARAIGGAMRPDANTSRSFAAFRAAVLEAVGS</sequence>
<organism evidence="1 2">
    <name type="scientific">Rhodopila globiformis</name>
    <name type="common">Rhodopseudomonas globiformis</name>
    <dbReference type="NCBI Taxonomy" id="1071"/>
    <lineage>
        <taxon>Bacteria</taxon>
        <taxon>Pseudomonadati</taxon>
        <taxon>Pseudomonadota</taxon>
        <taxon>Alphaproteobacteria</taxon>
        <taxon>Acetobacterales</taxon>
        <taxon>Acetobacteraceae</taxon>
        <taxon>Rhodopila</taxon>
    </lineage>
</organism>
<dbReference type="Proteomes" id="UP000239724">
    <property type="component" value="Unassembled WGS sequence"/>
</dbReference>
<name>A0A2S6MV68_RHOGL</name>
<reference evidence="1 2" key="1">
    <citation type="journal article" date="2018" name="Arch. Microbiol.">
        <title>New insights into the metabolic potential of the phototrophic purple bacterium Rhodopila globiformis DSM 161(T) from its draft genome sequence and evidence for a vanadium-dependent nitrogenase.</title>
        <authorList>
            <person name="Imhoff J.F."/>
            <person name="Rahn T."/>
            <person name="Kunzel S."/>
            <person name="Neulinger S.C."/>
        </authorList>
    </citation>
    <scope>NUCLEOTIDE SEQUENCE [LARGE SCALE GENOMIC DNA]</scope>
    <source>
        <strain evidence="1 2">DSM 161</strain>
    </source>
</reference>
<dbReference type="Pfam" id="PF14103">
    <property type="entry name" value="DUF4276"/>
    <property type="match status" value="1"/>
</dbReference>
<evidence type="ECO:0008006" key="3">
    <source>
        <dbReference type="Google" id="ProtNLM"/>
    </source>
</evidence>
<protein>
    <recommendedName>
        <fullName evidence="3">DUF4276 domain-containing protein</fullName>
    </recommendedName>
</protein>
<dbReference type="AlphaFoldDB" id="A0A2S6MV68"/>
<dbReference type="OrthoDB" id="283783at2"/>
<evidence type="ECO:0000313" key="1">
    <source>
        <dbReference type="EMBL" id="PPQ26256.1"/>
    </source>
</evidence>
<proteinExistence type="predicted"/>
<evidence type="ECO:0000313" key="2">
    <source>
        <dbReference type="Proteomes" id="UP000239724"/>
    </source>
</evidence>
<gene>
    <name evidence="1" type="ORF">CCS01_30820</name>
</gene>
<keyword evidence="2" id="KW-1185">Reference proteome</keyword>
<comment type="caution">
    <text evidence="1">The sequence shown here is derived from an EMBL/GenBank/DDBJ whole genome shotgun (WGS) entry which is preliminary data.</text>
</comment>